<proteinExistence type="predicted"/>
<keyword evidence="2" id="KW-1185">Reference proteome</keyword>
<dbReference type="OrthoDB" id="4357294at2759"/>
<dbReference type="HOGENOM" id="CLU_018153_0_0_1"/>
<dbReference type="AlphaFoldDB" id="N1JKI9"/>
<evidence type="ECO:0000313" key="2">
    <source>
        <dbReference type="Proteomes" id="UP000015441"/>
    </source>
</evidence>
<dbReference type="InParanoid" id="N1JKI9"/>
<dbReference type="EMBL" id="CAUH01004673">
    <property type="protein sequence ID" value="CCU80399.1"/>
    <property type="molecule type" value="Genomic_DNA"/>
</dbReference>
<sequence>MAIGPAITPPVLPPRLANPLPRAPDARSIQIPAVPVLPVKSTWATKAVPTVKAVPKPAAKAPKKDAPKAKVDKRLFLRLEKEHPWRQLTPASLRQQLQSELNCFLSNACFIYRVRIAKPVLTGNENKMEELLDAAPMFSDFGAKLEENSNFVAFRITNVPATIKTIDCTYTVDADWISLEIYRKTQKLAYKVLPHGICRPGAPHRNWEALFDGNNAPCPGFRILKEAGMATIHKPRPQIEQCKRCLGFHATRAEFKALNKCRNCGGPVAKDQLAWTRHLEQGKFSKVARTRAAAKRAEEAIIASAKDVSMAEATGFATLEFEEEV</sequence>
<accession>N1JKI9</accession>
<gene>
    <name evidence="1" type="ORF">BGHDH14_bghG004673000001001</name>
</gene>
<protein>
    <submittedName>
        <fullName evidence="1">EKA-like protein</fullName>
    </submittedName>
</protein>
<organism evidence="1 2">
    <name type="scientific">Blumeria graminis f. sp. hordei (strain DH14)</name>
    <name type="common">Barley powdery mildew</name>
    <name type="synonym">Oidium monilioides f. sp. hordei</name>
    <dbReference type="NCBI Taxonomy" id="546991"/>
    <lineage>
        <taxon>Eukaryota</taxon>
        <taxon>Fungi</taxon>
        <taxon>Dikarya</taxon>
        <taxon>Ascomycota</taxon>
        <taxon>Pezizomycotina</taxon>
        <taxon>Leotiomycetes</taxon>
        <taxon>Erysiphales</taxon>
        <taxon>Erysiphaceae</taxon>
        <taxon>Blumeria</taxon>
        <taxon>Blumeria hordei</taxon>
    </lineage>
</organism>
<name>N1JKI9_BLUG1</name>
<comment type="caution">
    <text evidence="1">The sequence shown here is derived from an EMBL/GenBank/DDBJ whole genome shotgun (WGS) entry which is preliminary data.</text>
</comment>
<dbReference type="Proteomes" id="UP000015441">
    <property type="component" value="Unassembled WGS sequence"/>
</dbReference>
<reference evidence="1 2" key="1">
    <citation type="journal article" date="2010" name="Science">
        <title>Genome expansion and gene loss in powdery mildew fungi reveal tradeoffs in extreme parasitism.</title>
        <authorList>
            <person name="Spanu P.D."/>
            <person name="Abbott J.C."/>
            <person name="Amselem J."/>
            <person name="Burgis T.A."/>
            <person name="Soanes D.M."/>
            <person name="Stueber K."/>
            <person name="Ver Loren van Themaat E."/>
            <person name="Brown J.K.M."/>
            <person name="Butcher S.A."/>
            <person name="Gurr S.J."/>
            <person name="Lebrun M.-H."/>
            <person name="Ridout C.J."/>
            <person name="Schulze-Lefert P."/>
            <person name="Talbot N.J."/>
            <person name="Ahmadinejad N."/>
            <person name="Ametz C."/>
            <person name="Barton G.R."/>
            <person name="Benjdia M."/>
            <person name="Bidzinski P."/>
            <person name="Bindschedler L.V."/>
            <person name="Both M."/>
            <person name="Brewer M.T."/>
            <person name="Cadle-Davidson L."/>
            <person name="Cadle-Davidson M.M."/>
            <person name="Collemare J."/>
            <person name="Cramer R."/>
            <person name="Frenkel O."/>
            <person name="Godfrey D."/>
            <person name="Harriman J."/>
            <person name="Hoede C."/>
            <person name="King B.C."/>
            <person name="Klages S."/>
            <person name="Kleemann J."/>
            <person name="Knoll D."/>
            <person name="Koti P.S."/>
            <person name="Kreplak J."/>
            <person name="Lopez-Ruiz F.J."/>
            <person name="Lu X."/>
            <person name="Maekawa T."/>
            <person name="Mahanil S."/>
            <person name="Micali C."/>
            <person name="Milgroom M.G."/>
            <person name="Montana G."/>
            <person name="Noir S."/>
            <person name="O'Connell R.J."/>
            <person name="Oberhaensli S."/>
            <person name="Parlange F."/>
            <person name="Pedersen C."/>
            <person name="Quesneville H."/>
            <person name="Reinhardt R."/>
            <person name="Rott M."/>
            <person name="Sacristan S."/>
            <person name="Schmidt S.M."/>
            <person name="Schoen M."/>
            <person name="Skamnioti P."/>
            <person name="Sommer H."/>
            <person name="Stephens A."/>
            <person name="Takahara H."/>
            <person name="Thordal-Christensen H."/>
            <person name="Vigouroux M."/>
            <person name="Wessling R."/>
            <person name="Wicker T."/>
            <person name="Panstruga R."/>
        </authorList>
    </citation>
    <scope>NUCLEOTIDE SEQUENCE [LARGE SCALE GENOMIC DNA]</scope>
    <source>
        <strain evidence="1">DH14</strain>
    </source>
</reference>
<evidence type="ECO:0000313" key="1">
    <source>
        <dbReference type="EMBL" id="CCU80399.1"/>
    </source>
</evidence>